<keyword evidence="8" id="KW-1185">Reference proteome</keyword>
<keyword evidence="3" id="KW-0408">Iron</keyword>
<dbReference type="InterPro" id="IPR011257">
    <property type="entry name" value="DNA_glycosylase"/>
</dbReference>
<evidence type="ECO:0000256" key="2">
    <source>
        <dbReference type="ARBA" id="ARBA00022723"/>
    </source>
</evidence>
<dbReference type="GO" id="GO:0003677">
    <property type="term" value="F:DNA binding"/>
    <property type="evidence" value="ECO:0007669"/>
    <property type="project" value="InterPro"/>
</dbReference>
<dbReference type="GO" id="GO:0006284">
    <property type="term" value="P:base-excision repair"/>
    <property type="evidence" value="ECO:0007669"/>
    <property type="project" value="InterPro"/>
</dbReference>
<dbReference type="Gene3D" id="1.10.340.30">
    <property type="entry name" value="Hypothetical protein, domain 2"/>
    <property type="match status" value="1"/>
</dbReference>
<evidence type="ECO:0000256" key="4">
    <source>
        <dbReference type="ARBA" id="ARBA00023014"/>
    </source>
</evidence>
<evidence type="ECO:0000259" key="6">
    <source>
        <dbReference type="SMART" id="SM00478"/>
    </source>
</evidence>
<dbReference type="SUPFAM" id="SSF48150">
    <property type="entry name" value="DNA-glycosylase"/>
    <property type="match status" value="1"/>
</dbReference>
<proteinExistence type="predicted"/>
<keyword evidence="4" id="KW-0411">Iron-sulfur</keyword>
<dbReference type="InterPro" id="IPR003265">
    <property type="entry name" value="HhH-GPD_domain"/>
</dbReference>
<dbReference type="Gene3D" id="1.10.1670.10">
    <property type="entry name" value="Helix-hairpin-Helix base-excision DNA repair enzymes (C-terminal)"/>
    <property type="match status" value="1"/>
</dbReference>
<dbReference type="EMBL" id="CP018800">
    <property type="protein sequence ID" value="ATX81694.1"/>
    <property type="molecule type" value="Genomic_DNA"/>
</dbReference>
<dbReference type="InterPro" id="IPR003583">
    <property type="entry name" value="Hlx-hairpin-Hlx_DNA-bd_motif"/>
</dbReference>
<dbReference type="CDD" id="cd00056">
    <property type="entry name" value="ENDO3c"/>
    <property type="match status" value="1"/>
</dbReference>
<dbReference type="PANTHER" id="PTHR10359:SF19">
    <property type="entry name" value="DNA REPAIR GLYCOSYLASE MJ1434-RELATED"/>
    <property type="match status" value="1"/>
</dbReference>
<evidence type="ECO:0000313" key="8">
    <source>
        <dbReference type="Proteomes" id="UP000231637"/>
    </source>
</evidence>
<dbReference type="PANTHER" id="PTHR10359">
    <property type="entry name" value="A/G-SPECIFIC ADENINE GLYCOSYLASE/ENDONUCLEASE III"/>
    <property type="match status" value="1"/>
</dbReference>
<protein>
    <submittedName>
        <fullName evidence="7">DNA-3-methyladenine glycosylase III</fullName>
    </submittedName>
</protein>
<reference evidence="7 8" key="1">
    <citation type="submission" date="2016-12" db="EMBL/GenBank/DDBJ databases">
        <title>Isolation and genomic insights into novel planktonic Zetaproteobacteria from stratified waters of the Chesapeake Bay.</title>
        <authorList>
            <person name="McAllister S.M."/>
            <person name="Kato S."/>
            <person name="Chan C.S."/>
            <person name="Chiu B.K."/>
            <person name="Field E.K."/>
        </authorList>
    </citation>
    <scope>NUCLEOTIDE SEQUENCE [LARGE SCALE GENOMIC DNA]</scope>
    <source>
        <strain evidence="7 8">CP-8</strain>
    </source>
</reference>
<gene>
    <name evidence="7" type="ORF">Ga0123462_0824</name>
</gene>
<name>A0A2K8L9S6_9PROT</name>
<dbReference type="PIRSF" id="PIRSF001435">
    <property type="entry name" value="Nth"/>
    <property type="match status" value="1"/>
</dbReference>
<feature type="domain" description="Helix-hairpin-helix DNA-binding motif class 1" evidence="5">
    <location>
        <begin position="115"/>
        <end position="134"/>
    </location>
</feature>
<dbReference type="AlphaFoldDB" id="A0A2K8L9S6"/>
<evidence type="ECO:0000259" key="5">
    <source>
        <dbReference type="SMART" id="SM00278"/>
    </source>
</evidence>
<dbReference type="Proteomes" id="UP000231637">
    <property type="component" value="Chromosome"/>
</dbReference>
<evidence type="ECO:0000256" key="1">
    <source>
        <dbReference type="ARBA" id="ARBA00022485"/>
    </source>
</evidence>
<dbReference type="SMART" id="SM00278">
    <property type="entry name" value="HhH1"/>
    <property type="match status" value="1"/>
</dbReference>
<dbReference type="Pfam" id="PF00730">
    <property type="entry name" value="HhH-GPD"/>
    <property type="match status" value="1"/>
</dbReference>
<sequence length="226" mass="25711">MSRTSPMQVYDTLFTAYGPQHWWPAEKPFEVMVGAILTQNTNWRNVEKAIANLKAEKMLDYASIASSNREKLAELIRPSGFFNQKSERLQQFSIFYMQHGKTGGLKKWPKSSLRKKLLGVPGIGPETADSILLYALDKPVFVVDAYTRRIFTRLGLLPEKIDYDGIQVFFENRLTPALSLYQEYHALIVEHAKRHCQTKPLCEDCPLGNHCPTAKQAHPDEAILTA</sequence>
<evidence type="ECO:0000256" key="3">
    <source>
        <dbReference type="ARBA" id="ARBA00023004"/>
    </source>
</evidence>
<keyword evidence="1" id="KW-0004">4Fe-4S</keyword>
<dbReference type="OrthoDB" id="9802365at2"/>
<keyword evidence="2" id="KW-0479">Metal-binding</keyword>
<dbReference type="InterPro" id="IPR023170">
    <property type="entry name" value="HhH_base_excis_C"/>
</dbReference>
<feature type="domain" description="HhH-GPD" evidence="6">
    <location>
        <begin position="37"/>
        <end position="194"/>
    </location>
</feature>
<dbReference type="SMART" id="SM00478">
    <property type="entry name" value="ENDO3c"/>
    <property type="match status" value="1"/>
</dbReference>
<dbReference type="GO" id="GO:0046872">
    <property type="term" value="F:metal ion binding"/>
    <property type="evidence" value="ECO:0007669"/>
    <property type="project" value="UniProtKB-KW"/>
</dbReference>
<dbReference type="GO" id="GO:0051539">
    <property type="term" value="F:4 iron, 4 sulfur cluster binding"/>
    <property type="evidence" value="ECO:0007669"/>
    <property type="project" value="UniProtKB-KW"/>
</dbReference>
<accession>A0A2K8L9S6</accession>
<evidence type="ECO:0000313" key="7">
    <source>
        <dbReference type="EMBL" id="ATX81694.1"/>
    </source>
</evidence>
<dbReference type="RefSeq" id="WP_100265124.1">
    <property type="nucleotide sequence ID" value="NZ_CP018800.1"/>
</dbReference>
<dbReference type="KEGG" id="mfn:Ga0123462_0824"/>
<dbReference type="GO" id="GO:0003824">
    <property type="term" value="F:catalytic activity"/>
    <property type="evidence" value="ECO:0007669"/>
    <property type="project" value="InterPro"/>
</dbReference>
<organism evidence="7 8">
    <name type="scientific">Mariprofundus ferrinatatus</name>
    <dbReference type="NCBI Taxonomy" id="1921087"/>
    <lineage>
        <taxon>Bacteria</taxon>
        <taxon>Pseudomonadati</taxon>
        <taxon>Pseudomonadota</taxon>
        <taxon>Candidatius Mariprofundia</taxon>
        <taxon>Mariprofundales</taxon>
        <taxon>Mariprofundaceae</taxon>
        <taxon>Mariprofundus</taxon>
    </lineage>
</organism>